<dbReference type="InterPro" id="IPR000209">
    <property type="entry name" value="Peptidase_S8/S53_dom"/>
</dbReference>
<proteinExistence type="predicted"/>
<keyword evidence="6 15" id="KW-0645">Protease</keyword>
<evidence type="ECO:0000256" key="5">
    <source>
        <dbReference type="ARBA" id="ARBA00022525"/>
    </source>
</evidence>
<dbReference type="EC" id="3.4.14.10" evidence="4"/>
<feature type="active site" description="Charge relay system" evidence="15">
    <location>
        <position position="291"/>
    </location>
</feature>
<evidence type="ECO:0000313" key="18">
    <source>
        <dbReference type="EMBL" id="TID27939.1"/>
    </source>
</evidence>
<dbReference type="Pfam" id="PF00082">
    <property type="entry name" value="Peptidase_S8"/>
    <property type="match status" value="1"/>
</dbReference>
<keyword evidence="10 15" id="KW-0720">Serine protease</keyword>
<evidence type="ECO:0000256" key="8">
    <source>
        <dbReference type="ARBA" id="ARBA00022729"/>
    </source>
</evidence>
<dbReference type="GO" id="GO:0008240">
    <property type="term" value="F:tripeptidyl-peptidase activity"/>
    <property type="evidence" value="ECO:0007669"/>
    <property type="project" value="UniProtKB-EC"/>
</dbReference>
<evidence type="ECO:0000256" key="13">
    <source>
        <dbReference type="ARBA" id="ARBA00023145"/>
    </source>
</evidence>
<dbReference type="PANTHER" id="PTHR14218">
    <property type="entry name" value="PROTEASE S8 TRIPEPTIDYL PEPTIDASE I CLN2"/>
    <property type="match status" value="1"/>
</dbReference>
<evidence type="ECO:0000256" key="11">
    <source>
        <dbReference type="ARBA" id="ARBA00022837"/>
    </source>
</evidence>
<feature type="active site" description="Charge relay system" evidence="15">
    <location>
        <position position="506"/>
    </location>
</feature>
<comment type="catalytic activity">
    <reaction evidence="1">
        <text>Release of an N-terminal tripeptide from a polypeptide.</text>
        <dbReference type="EC" id="3.4.14.10"/>
    </reaction>
</comment>
<name>A0A4Z1PP21_9PEZI</name>
<dbReference type="InterPro" id="IPR050819">
    <property type="entry name" value="Tripeptidyl-peptidase_I"/>
</dbReference>
<feature type="signal peptide" evidence="16">
    <location>
        <begin position="1"/>
        <end position="19"/>
    </location>
</feature>
<keyword evidence="9 15" id="KW-0378">Hydrolase</keyword>
<keyword evidence="14" id="KW-0325">Glycoprotein</keyword>
<evidence type="ECO:0000256" key="9">
    <source>
        <dbReference type="ARBA" id="ARBA00022801"/>
    </source>
</evidence>
<comment type="caution">
    <text evidence="18">The sequence shown here is derived from an EMBL/GenBank/DDBJ whole genome shotgun (WGS) entry which is preliminary data.</text>
</comment>
<evidence type="ECO:0000259" key="17">
    <source>
        <dbReference type="PROSITE" id="PS51695"/>
    </source>
</evidence>
<comment type="subcellular location">
    <subcellularLocation>
        <location evidence="3">Secreted</location>
        <location evidence="3">Extracellular space</location>
    </subcellularLocation>
</comment>
<dbReference type="InterPro" id="IPR036852">
    <property type="entry name" value="Peptidase_S8/S53_dom_sf"/>
</dbReference>
<accession>A0A4Z1PP21</accession>
<dbReference type="CDD" id="cd11377">
    <property type="entry name" value="Pro-peptidase_S53"/>
    <property type="match status" value="1"/>
</dbReference>
<comment type="function">
    <text evidence="2">Secreted tripeptidyl-peptidase which degrades proteins at acidic pHs and is involved in virulence.</text>
</comment>
<reference evidence="18 19" key="1">
    <citation type="submission" date="2019-04" db="EMBL/GenBank/DDBJ databases">
        <title>High contiguity whole genome sequence and gene annotation resource for two Venturia nashicola isolates.</title>
        <authorList>
            <person name="Prokchorchik M."/>
            <person name="Won K."/>
            <person name="Lee Y."/>
            <person name="Choi E.D."/>
            <person name="Segonzac C."/>
            <person name="Sohn K.H."/>
        </authorList>
    </citation>
    <scope>NUCLEOTIDE SEQUENCE [LARGE SCALE GENOMIC DNA]</scope>
    <source>
        <strain evidence="18 19">PRI2</strain>
    </source>
</reference>
<evidence type="ECO:0000256" key="6">
    <source>
        <dbReference type="ARBA" id="ARBA00022670"/>
    </source>
</evidence>
<dbReference type="PANTHER" id="PTHR14218:SF35">
    <property type="entry name" value="PEPTIDASE S53 DOMAIN-CONTAINING PROTEIN"/>
    <property type="match status" value="1"/>
</dbReference>
<dbReference type="InterPro" id="IPR030400">
    <property type="entry name" value="Sedolisin_dom"/>
</dbReference>
<comment type="cofactor">
    <cofactor evidence="15">
        <name>Ca(2+)</name>
        <dbReference type="ChEBI" id="CHEBI:29108"/>
    </cofactor>
    <text evidence="15">Binds 1 Ca(2+) ion per subunit.</text>
</comment>
<dbReference type="InterPro" id="IPR015366">
    <property type="entry name" value="S53_propep"/>
</dbReference>
<feature type="chain" id="PRO_5021373188" description="tripeptidyl-peptidase II" evidence="16">
    <location>
        <begin position="20"/>
        <end position="607"/>
    </location>
</feature>
<dbReference type="FunFam" id="3.40.50.200:FF:000015">
    <property type="entry name" value="Tripeptidyl peptidase A"/>
    <property type="match status" value="1"/>
</dbReference>
<evidence type="ECO:0000256" key="12">
    <source>
        <dbReference type="ARBA" id="ARBA00023026"/>
    </source>
</evidence>
<dbReference type="CDD" id="cd04056">
    <property type="entry name" value="Peptidases_S53"/>
    <property type="match status" value="1"/>
</dbReference>
<keyword evidence="12" id="KW-0843">Virulence</keyword>
<dbReference type="SUPFAM" id="SSF54897">
    <property type="entry name" value="Protease propeptides/inhibitors"/>
    <property type="match status" value="1"/>
</dbReference>
<feature type="binding site" evidence="15">
    <location>
        <position position="583"/>
    </location>
    <ligand>
        <name>Ca(2+)</name>
        <dbReference type="ChEBI" id="CHEBI:29108"/>
    </ligand>
</feature>
<evidence type="ECO:0000256" key="3">
    <source>
        <dbReference type="ARBA" id="ARBA00004239"/>
    </source>
</evidence>
<sequence length="607" mass="66152">MKLPSIFRILICTAAFVHGLDSKDMKQFELLREIPPGWQSIGSPGPDTRMAFKIALKLADQTLFDQTLYNLANPAHPRYGKHLGRKELQALVRPTAVAVKEVSEWLLHSGVKPADINIDGEWVNFVATIEQADAMLNTKFHFYQNRNRKNVIKIRTLEYSLPRELFKHVDLVQPTTRFAQIKPEGNAIHDKHNLGSAKAVPAPAAVAVDCNITITPKCLRNLYNIKGFTPDPKKGGFIGVNGFLEEYAQYGDLAQWIPDYAPWAAGTNFTWTSVNGASLLQGADDPYDSGEANLDIQYTVGLTHPMRNNFYSTPGRGPLVPDLAQPTQADNMNEPYLEYLTYLLSLPAKDLPHTITTSYGEDEQSIPKSYALKVCDMFGSLAAKGVSFVFSSGDTGVGSACQTNDGKNTTRFLPIFPATCPYVTSVGATRYINPESALFFSSGGFSDIFPRSAWQNTAVSGYLTQLGSRWRGLYNPQGRGFPDVAAQGRAYRVIDKGQMVEYAGTSCSAPTVASIIALANAALIQSGRPPLGWLNPRLYSDLKGAFTDIVNGGSDGCTGVDQFSGLTTPIVPYASWNATVGWDPVTGLGTPLFNKLLALVAPGVSYH</sequence>
<keyword evidence="5" id="KW-0964">Secreted</keyword>
<evidence type="ECO:0000313" key="19">
    <source>
        <dbReference type="Proteomes" id="UP000298493"/>
    </source>
</evidence>
<keyword evidence="13" id="KW-0865">Zymogen</keyword>
<dbReference type="GO" id="GO:0006508">
    <property type="term" value="P:proteolysis"/>
    <property type="evidence" value="ECO:0007669"/>
    <property type="project" value="UniProtKB-KW"/>
</dbReference>
<evidence type="ECO:0000256" key="14">
    <source>
        <dbReference type="ARBA" id="ARBA00023180"/>
    </source>
</evidence>
<evidence type="ECO:0000256" key="1">
    <source>
        <dbReference type="ARBA" id="ARBA00001910"/>
    </source>
</evidence>
<organism evidence="18 19">
    <name type="scientific">Venturia nashicola</name>
    <dbReference type="NCBI Taxonomy" id="86259"/>
    <lineage>
        <taxon>Eukaryota</taxon>
        <taxon>Fungi</taxon>
        <taxon>Dikarya</taxon>
        <taxon>Ascomycota</taxon>
        <taxon>Pezizomycotina</taxon>
        <taxon>Dothideomycetes</taxon>
        <taxon>Pleosporomycetidae</taxon>
        <taxon>Venturiales</taxon>
        <taxon>Venturiaceae</taxon>
        <taxon>Venturia</taxon>
    </lineage>
</organism>
<dbReference type="GO" id="GO:0046872">
    <property type="term" value="F:metal ion binding"/>
    <property type="evidence" value="ECO:0007669"/>
    <property type="project" value="UniProtKB-UniRule"/>
</dbReference>
<evidence type="ECO:0000256" key="15">
    <source>
        <dbReference type="PROSITE-ProRule" id="PRU01032"/>
    </source>
</evidence>
<feature type="binding site" evidence="15">
    <location>
        <position position="581"/>
    </location>
    <ligand>
        <name>Ca(2+)</name>
        <dbReference type="ChEBI" id="CHEBI:29108"/>
    </ligand>
</feature>
<feature type="active site" description="Charge relay system" evidence="15">
    <location>
        <position position="295"/>
    </location>
</feature>
<keyword evidence="11 15" id="KW-0106">Calcium</keyword>
<dbReference type="Gene3D" id="3.40.50.200">
    <property type="entry name" value="Peptidase S8/S53 domain"/>
    <property type="match status" value="1"/>
</dbReference>
<feature type="binding site" evidence="15">
    <location>
        <position position="548"/>
    </location>
    <ligand>
        <name>Ca(2+)</name>
        <dbReference type="ChEBI" id="CHEBI:29108"/>
    </ligand>
</feature>
<dbReference type="SMART" id="SM00944">
    <property type="entry name" value="Pro-kuma_activ"/>
    <property type="match status" value="1"/>
</dbReference>
<dbReference type="SUPFAM" id="SSF52743">
    <property type="entry name" value="Subtilisin-like"/>
    <property type="match status" value="1"/>
</dbReference>
<evidence type="ECO:0000256" key="7">
    <source>
        <dbReference type="ARBA" id="ARBA00022723"/>
    </source>
</evidence>
<evidence type="ECO:0000256" key="16">
    <source>
        <dbReference type="SAM" id="SignalP"/>
    </source>
</evidence>
<dbReference type="AlphaFoldDB" id="A0A4Z1PP21"/>
<protein>
    <recommendedName>
        <fullName evidence="4">tripeptidyl-peptidase II</fullName>
        <ecNumber evidence="4">3.4.14.10</ecNumber>
    </recommendedName>
</protein>
<dbReference type="STRING" id="86259.A0A4Z1PP21"/>
<keyword evidence="8 16" id="KW-0732">Signal</keyword>
<gene>
    <name evidence="18" type="ORF">E6O75_ATG00706</name>
</gene>
<dbReference type="PROSITE" id="PS51695">
    <property type="entry name" value="SEDOLISIN"/>
    <property type="match status" value="1"/>
</dbReference>
<dbReference type="GO" id="GO:0005576">
    <property type="term" value="C:extracellular region"/>
    <property type="evidence" value="ECO:0007669"/>
    <property type="project" value="UniProtKB-SubCell"/>
</dbReference>
<dbReference type="EMBL" id="SNSC02000001">
    <property type="protein sequence ID" value="TID27939.1"/>
    <property type="molecule type" value="Genomic_DNA"/>
</dbReference>
<feature type="domain" description="Peptidase S53" evidence="17">
    <location>
        <begin position="213"/>
        <end position="603"/>
    </location>
</feature>
<dbReference type="OrthoDB" id="409122at2759"/>
<evidence type="ECO:0000256" key="2">
    <source>
        <dbReference type="ARBA" id="ARBA00002451"/>
    </source>
</evidence>
<evidence type="ECO:0000256" key="10">
    <source>
        <dbReference type="ARBA" id="ARBA00022825"/>
    </source>
</evidence>
<dbReference type="Pfam" id="PF09286">
    <property type="entry name" value="Pro-kuma_activ"/>
    <property type="match status" value="1"/>
</dbReference>
<dbReference type="Proteomes" id="UP000298493">
    <property type="component" value="Unassembled WGS sequence"/>
</dbReference>
<evidence type="ECO:0000256" key="4">
    <source>
        <dbReference type="ARBA" id="ARBA00012462"/>
    </source>
</evidence>
<dbReference type="GO" id="GO:0004252">
    <property type="term" value="F:serine-type endopeptidase activity"/>
    <property type="evidence" value="ECO:0007669"/>
    <property type="project" value="UniProtKB-UniRule"/>
</dbReference>
<keyword evidence="19" id="KW-1185">Reference proteome</keyword>
<keyword evidence="7 15" id="KW-0479">Metal-binding</keyword>
<feature type="binding site" evidence="15">
    <location>
        <position position="549"/>
    </location>
    <ligand>
        <name>Ca(2+)</name>
        <dbReference type="ChEBI" id="CHEBI:29108"/>
    </ligand>
</feature>